<proteinExistence type="predicted"/>
<dbReference type="AlphaFoldDB" id="M7SHL5"/>
<name>M7SHL5_EUTLA</name>
<dbReference type="KEGG" id="ela:UCREL1_7219"/>
<sequence>MAMLWSGSGVENPAARNSVQGYPYADFSTDRQWLNSVSDLERVGYRPSQEIRMPNSIPKGKWTLIDQSLMAFKAPGLE</sequence>
<gene>
    <name evidence="1" type="ORF">UCREL1_7219</name>
</gene>
<dbReference type="HOGENOM" id="CLU_2622035_0_0_1"/>
<reference evidence="2" key="1">
    <citation type="journal article" date="2013" name="Genome Announc.">
        <title>Draft genome sequence of the grapevine dieback fungus Eutypa lata UCR-EL1.</title>
        <authorList>
            <person name="Blanco-Ulate B."/>
            <person name="Rolshausen P.E."/>
            <person name="Cantu D."/>
        </authorList>
    </citation>
    <scope>NUCLEOTIDE SEQUENCE [LARGE SCALE GENOMIC DNA]</scope>
    <source>
        <strain evidence="2">UCR-EL1</strain>
    </source>
</reference>
<dbReference type="EMBL" id="KB706789">
    <property type="protein sequence ID" value="EMR65804.1"/>
    <property type="molecule type" value="Genomic_DNA"/>
</dbReference>
<keyword evidence="2" id="KW-1185">Reference proteome</keyword>
<dbReference type="Proteomes" id="UP000012174">
    <property type="component" value="Unassembled WGS sequence"/>
</dbReference>
<evidence type="ECO:0000313" key="2">
    <source>
        <dbReference type="Proteomes" id="UP000012174"/>
    </source>
</evidence>
<protein>
    <submittedName>
        <fullName evidence="1">Uncharacterized protein</fullName>
    </submittedName>
</protein>
<evidence type="ECO:0000313" key="1">
    <source>
        <dbReference type="EMBL" id="EMR65804.1"/>
    </source>
</evidence>
<accession>M7SHL5</accession>
<organism evidence="1 2">
    <name type="scientific">Eutypa lata (strain UCR-EL1)</name>
    <name type="common">Grapevine dieback disease fungus</name>
    <name type="synonym">Eutypa armeniacae</name>
    <dbReference type="NCBI Taxonomy" id="1287681"/>
    <lineage>
        <taxon>Eukaryota</taxon>
        <taxon>Fungi</taxon>
        <taxon>Dikarya</taxon>
        <taxon>Ascomycota</taxon>
        <taxon>Pezizomycotina</taxon>
        <taxon>Sordariomycetes</taxon>
        <taxon>Xylariomycetidae</taxon>
        <taxon>Xylariales</taxon>
        <taxon>Diatrypaceae</taxon>
        <taxon>Eutypa</taxon>
    </lineage>
</organism>